<evidence type="ECO:0000313" key="2">
    <source>
        <dbReference type="EMBL" id="SBP85525.1"/>
    </source>
</evidence>
<feature type="non-terminal residue" evidence="2">
    <location>
        <position position="1"/>
    </location>
</feature>
<sequence length="34" mass="4030">PLHLLLLWWLASHFLLHYCHQLELSGTLNAIYVN</sequence>
<proteinExistence type="predicted"/>
<protein>
    <submittedName>
        <fullName evidence="2">KIAA1430</fullName>
    </submittedName>
</protein>
<accession>A0A1A8D314</accession>
<name>A0A1A8D314_NOTKA</name>
<feature type="signal peptide" evidence="1">
    <location>
        <begin position="1"/>
        <end position="21"/>
    </location>
</feature>
<evidence type="ECO:0000256" key="1">
    <source>
        <dbReference type="SAM" id="SignalP"/>
    </source>
</evidence>
<organism evidence="2">
    <name type="scientific">Nothobranchius kadleci</name>
    <name type="common">African annual killifish</name>
    <dbReference type="NCBI Taxonomy" id="1051664"/>
    <lineage>
        <taxon>Eukaryota</taxon>
        <taxon>Metazoa</taxon>
        <taxon>Chordata</taxon>
        <taxon>Craniata</taxon>
        <taxon>Vertebrata</taxon>
        <taxon>Euteleostomi</taxon>
        <taxon>Actinopterygii</taxon>
        <taxon>Neopterygii</taxon>
        <taxon>Teleostei</taxon>
        <taxon>Neoteleostei</taxon>
        <taxon>Acanthomorphata</taxon>
        <taxon>Ovalentaria</taxon>
        <taxon>Atherinomorphae</taxon>
        <taxon>Cyprinodontiformes</taxon>
        <taxon>Nothobranchiidae</taxon>
        <taxon>Nothobranchius</taxon>
    </lineage>
</organism>
<feature type="chain" id="PRO_5008368166" evidence="1">
    <location>
        <begin position="22"/>
        <end position="34"/>
    </location>
</feature>
<dbReference type="EMBL" id="HADZ01021584">
    <property type="protein sequence ID" value="SBP85525.1"/>
    <property type="molecule type" value="Transcribed_RNA"/>
</dbReference>
<reference evidence="2" key="1">
    <citation type="submission" date="2016-05" db="EMBL/GenBank/DDBJ databases">
        <authorList>
            <person name="Lavstsen T."/>
            <person name="Jespersen J.S."/>
        </authorList>
    </citation>
    <scope>NUCLEOTIDE SEQUENCE</scope>
    <source>
        <tissue evidence="2">Brain</tissue>
    </source>
</reference>
<dbReference type="AlphaFoldDB" id="A0A1A8D314"/>
<gene>
    <name evidence="2" type="primary">KIAA1430</name>
</gene>
<keyword evidence="1" id="KW-0732">Signal</keyword>
<feature type="non-terminal residue" evidence="2">
    <location>
        <position position="34"/>
    </location>
</feature>
<reference evidence="2" key="2">
    <citation type="submission" date="2016-06" db="EMBL/GenBank/DDBJ databases">
        <title>The genome of a short-lived fish provides insights into sex chromosome evolution and the genetic control of aging.</title>
        <authorList>
            <person name="Reichwald K."/>
            <person name="Felder M."/>
            <person name="Petzold A."/>
            <person name="Koch P."/>
            <person name="Groth M."/>
            <person name="Platzer M."/>
        </authorList>
    </citation>
    <scope>NUCLEOTIDE SEQUENCE</scope>
    <source>
        <tissue evidence="2">Brain</tissue>
    </source>
</reference>